<accession>X6NNY6</accession>
<comment type="caution">
    <text evidence="2">The sequence shown here is derived from an EMBL/GenBank/DDBJ whole genome shotgun (WGS) entry which is preliminary data.</text>
</comment>
<dbReference type="EMBL" id="ASPP01007467">
    <property type="protein sequence ID" value="ETO27087.1"/>
    <property type="molecule type" value="Genomic_DNA"/>
</dbReference>
<evidence type="ECO:0000313" key="3">
    <source>
        <dbReference type="Proteomes" id="UP000023152"/>
    </source>
</evidence>
<feature type="transmembrane region" description="Helical" evidence="1">
    <location>
        <begin position="80"/>
        <end position="100"/>
    </location>
</feature>
<feature type="transmembrane region" description="Helical" evidence="1">
    <location>
        <begin position="42"/>
        <end position="68"/>
    </location>
</feature>
<reference evidence="2 3" key="1">
    <citation type="journal article" date="2013" name="Curr. Biol.">
        <title>The Genome of the Foraminiferan Reticulomyxa filosa.</title>
        <authorList>
            <person name="Glockner G."/>
            <person name="Hulsmann N."/>
            <person name="Schleicher M."/>
            <person name="Noegel A.A."/>
            <person name="Eichinger L."/>
            <person name="Gallinger C."/>
            <person name="Pawlowski J."/>
            <person name="Sierra R."/>
            <person name="Euteneuer U."/>
            <person name="Pillet L."/>
            <person name="Moustafa A."/>
            <person name="Platzer M."/>
            <person name="Groth M."/>
            <person name="Szafranski K."/>
            <person name="Schliwa M."/>
        </authorList>
    </citation>
    <scope>NUCLEOTIDE SEQUENCE [LARGE SCALE GENOMIC DNA]</scope>
</reference>
<organism evidence="2 3">
    <name type="scientific">Reticulomyxa filosa</name>
    <dbReference type="NCBI Taxonomy" id="46433"/>
    <lineage>
        <taxon>Eukaryota</taxon>
        <taxon>Sar</taxon>
        <taxon>Rhizaria</taxon>
        <taxon>Retaria</taxon>
        <taxon>Foraminifera</taxon>
        <taxon>Monothalamids</taxon>
        <taxon>Reticulomyxidae</taxon>
        <taxon>Reticulomyxa</taxon>
    </lineage>
</organism>
<feature type="transmembrane region" description="Helical" evidence="1">
    <location>
        <begin position="12"/>
        <end position="30"/>
    </location>
</feature>
<protein>
    <submittedName>
        <fullName evidence="2">Uncharacterized protein</fullName>
    </submittedName>
</protein>
<gene>
    <name evidence="2" type="ORF">RFI_10045</name>
</gene>
<dbReference type="AlphaFoldDB" id="X6NNY6"/>
<name>X6NNY6_RETFI</name>
<feature type="transmembrane region" description="Helical" evidence="1">
    <location>
        <begin position="168"/>
        <end position="187"/>
    </location>
</feature>
<keyword evidence="1" id="KW-0812">Transmembrane</keyword>
<keyword evidence="1" id="KW-1133">Transmembrane helix</keyword>
<keyword evidence="3" id="KW-1185">Reference proteome</keyword>
<dbReference type="Proteomes" id="UP000023152">
    <property type="component" value="Unassembled WGS sequence"/>
</dbReference>
<keyword evidence="1" id="KW-0472">Membrane</keyword>
<feature type="transmembrane region" description="Helical" evidence="1">
    <location>
        <begin position="193"/>
        <end position="213"/>
    </location>
</feature>
<evidence type="ECO:0000256" key="1">
    <source>
        <dbReference type="SAM" id="Phobius"/>
    </source>
</evidence>
<sequence length="290" mass="33076">MLYVILYTNVNGYIHVFCFYKGIAFSKSTWKLSTKVEHCYQCFLLCLSITATVVIILMSIQANCAILVHTLDFNIFFHSDLYHCGGYVNSLFWSFFVLLCSSRKKKKKKNDIRYSSILEDITFILVGLSEMFCSIWISYQYVSKMYKVVISVETENIRETNLYRIEKACVLAVVGATTSVLSIVLIVALPNSIGYLTIPIDMTVGLICLVSVFEFGENLFRKVFGCCLFYAQKHHLLRRATSKSQPCRECGRMAEMSLIKTFSSTNVPPHLCNQCTSRRTLSDPDVSEEE</sequence>
<evidence type="ECO:0000313" key="2">
    <source>
        <dbReference type="EMBL" id="ETO27087.1"/>
    </source>
</evidence>
<proteinExistence type="predicted"/>